<protein>
    <submittedName>
        <fullName evidence="4">Beta-galactosidase</fullName>
    </submittedName>
</protein>
<dbReference type="SUPFAM" id="SSF51445">
    <property type="entry name" value="(Trans)glycosidases"/>
    <property type="match status" value="1"/>
</dbReference>
<evidence type="ECO:0000256" key="2">
    <source>
        <dbReference type="ARBA" id="ARBA00022801"/>
    </source>
</evidence>
<dbReference type="Pfam" id="PF21317">
    <property type="entry name" value="BetaGal_ABD_1"/>
    <property type="match status" value="1"/>
</dbReference>
<dbReference type="InterPro" id="IPR001944">
    <property type="entry name" value="Glycoside_Hdrlase_35"/>
</dbReference>
<reference evidence="4 5" key="1">
    <citation type="submission" date="2016-04" db="EMBL/GenBank/DDBJ databases">
        <title>Draft genome of an Enterococcus thailandicus strain isolated from bovine feces.</title>
        <authorList>
            <person name="Beukers A.G."/>
            <person name="Zaheer R."/>
            <person name="Goji N."/>
            <person name="Cook S.R."/>
            <person name="Amoako K."/>
            <person name="Chaves A.V."/>
            <person name="Ward M.P."/>
            <person name="Mcallister T.A."/>
        </authorList>
    </citation>
    <scope>NUCLEOTIDE SEQUENCE [LARGE SCALE GENOMIC DNA]</scope>
    <source>
        <strain evidence="4 5">F0711D 46</strain>
    </source>
</reference>
<dbReference type="KEGG" id="eth:CK496_10300"/>
<dbReference type="AlphaFoldDB" id="A0A179ET00"/>
<dbReference type="InterPro" id="IPR008979">
    <property type="entry name" value="Galactose-bd-like_sf"/>
</dbReference>
<evidence type="ECO:0000313" key="4">
    <source>
        <dbReference type="EMBL" id="OAQ56050.1"/>
    </source>
</evidence>
<dbReference type="RefSeq" id="WP_067482739.1">
    <property type="nucleotide sequence ID" value="NZ_BSWX01000004.1"/>
</dbReference>
<proteinExistence type="inferred from homology"/>
<accession>A0A179ET00</accession>
<evidence type="ECO:0000256" key="1">
    <source>
        <dbReference type="ARBA" id="ARBA00009809"/>
    </source>
</evidence>
<organism evidence="4 5">
    <name type="scientific">Enterococcus thailandicus</name>
    <dbReference type="NCBI Taxonomy" id="417368"/>
    <lineage>
        <taxon>Bacteria</taxon>
        <taxon>Bacillati</taxon>
        <taxon>Bacillota</taxon>
        <taxon>Bacilli</taxon>
        <taxon>Lactobacillales</taxon>
        <taxon>Enterococcaceae</taxon>
        <taxon>Enterococcus</taxon>
    </lineage>
</organism>
<dbReference type="InterPro" id="IPR048913">
    <property type="entry name" value="BetaGal_gal-bd"/>
</dbReference>
<dbReference type="GO" id="GO:0004565">
    <property type="term" value="F:beta-galactosidase activity"/>
    <property type="evidence" value="ECO:0007669"/>
    <property type="project" value="InterPro"/>
</dbReference>
<dbReference type="PANTHER" id="PTHR23421">
    <property type="entry name" value="BETA-GALACTOSIDASE RELATED"/>
    <property type="match status" value="1"/>
</dbReference>
<dbReference type="Proteomes" id="UP000078516">
    <property type="component" value="Unassembled WGS sequence"/>
</dbReference>
<keyword evidence="5" id="KW-1185">Reference proteome</keyword>
<dbReference type="InterPro" id="IPR048912">
    <property type="entry name" value="BetaGal1-like_ABD1"/>
</dbReference>
<comment type="caution">
    <text evidence="4">The sequence shown here is derived from an EMBL/GenBank/DDBJ whole genome shotgun (WGS) entry which is preliminary data.</text>
</comment>
<comment type="similarity">
    <text evidence="1">Belongs to the glycosyl hydrolase 35 family.</text>
</comment>
<dbReference type="PIRSF" id="PIRSF006336">
    <property type="entry name" value="B-gal"/>
    <property type="match status" value="1"/>
</dbReference>
<dbReference type="InterPro" id="IPR017853">
    <property type="entry name" value="GH"/>
</dbReference>
<dbReference type="InterPro" id="IPR031330">
    <property type="entry name" value="Gly_Hdrlase_35_cat"/>
</dbReference>
<dbReference type="Gene3D" id="2.60.120.260">
    <property type="entry name" value="Galactose-binding domain-like"/>
    <property type="match status" value="2"/>
</dbReference>
<dbReference type="SUPFAM" id="SSF49785">
    <property type="entry name" value="Galactose-binding domain-like"/>
    <property type="match status" value="1"/>
</dbReference>
<sequence>MNFEVKEEFYVDGQPIKLISGAVHYFRIAPTHWRQTLQNLQAMGCNCVETYIPWNLHEPQKGTFDFTGIANVTKFLDIAEELGLYIIVRPSPYICAEWDFGGLPAWLLADPSMRIRSQHPGYLQAVKEYYHVLLPKLAPYQVTRGGRLLLVQVENEYGSYGEDKMYLKFLAEELRRYFDVPLVTSDGGWEEVLEAGTLPQEGILATANFGSDANENFKWLQNYQEKNGLKEPYMCMEFWDGWFNSWGKPIIRRDPQETAEEVRQVLKKGSINFYMFQGGTNFGFYNGCSDAGATNEPQITSYDYDAPLTEWGMPTEKYFAIQKVIQEEVPTAKISKPVYPKTIYLGSYAVKESVSLFSVLEEISEPIINDYTLPMEKIGQNFGYTLYRSQLLNKRHIAKMKVVDGLDRVQFFMNQQLITTQYQAELGQEFACELTKEQNELSLLVENMGRNNYGPKLVADSQRKGIRSGVMEDIHYISDWEHYPLELQPEQLDKIDFTKATIAKTPSFYKIELLLEEVGNTFLDCSSFGKGVVFVNGENIGRYWQAGPTQSLFIPDFFWKKGINEVIIFETEGVPIYEIHFSEAPIMA</sequence>
<dbReference type="GeneID" id="77488027"/>
<evidence type="ECO:0000313" key="5">
    <source>
        <dbReference type="Proteomes" id="UP000078516"/>
    </source>
</evidence>
<dbReference type="Gene3D" id="3.20.20.80">
    <property type="entry name" value="Glycosidases"/>
    <property type="match status" value="1"/>
</dbReference>
<evidence type="ECO:0000256" key="3">
    <source>
        <dbReference type="ARBA" id="ARBA00023295"/>
    </source>
</evidence>
<keyword evidence="2" id="KW-0378">Hydrolase</keyword>
<dbReference type="Pfam" id="PF21467">
    <property type="entry name" value="BetaGal_gal-bd"/>
    <property type="match status" value="1"/>
</dbReference>
<dbReference type="InterPro" id="IPR026283">
    <property type="entry name" value="B-gal_1-like"/>
</dbReference>
<name>A0A179ET00_ENTTH</name>
<dbReference type="Pfam" id="PF01301">
    <property type="entry name" value="Glyco_hydro_35"/>
    <property type="match status" value="1"/>
</dbReference>
<gene>
    <name evidence="4" type="ORF">A6E74_04845</name>
</gene>
<dbReference type="EMBL" id="LWMN01000011">
    <property type="protein sequence ID" value="OAQ56050.1"/>
    <property type="molecule type" value="Genomic_DNA"/>
</dbReference>
<dbReference type="PRINTS" id="PR00742">
    <property type="entry name" value="GLHYDRLASE35"/>
</dbReference>
<keyword evidence="3" id="KW-0326">Glycosidase</keyword>
<dbReference type="GO" id="GO:0005975">
    <property type="term" value="P:carbohydrate metabolic process"/>
    <property type="evidence" value="ECO:0007669"/>
    <property type="project" value="InterPro"/>
</dbReference>